<evidence type="ECO:0000256" key="1">
    <source>
        <dbReference type="SAM" id="Phobius"/>
    </source>
</evidence>
<organism evidence="2 3">
    <name type="scientific">Aquimarina aggregata</name>
    <dbReference type="NCBI Taxonomy" id="1642818"/>
    <lineage>
        <taxon>Bacteria</taxon>
        <taxon>Pseudomonadati</taxon>
        <taxon>Bacteroidota</taxon>
        <taxon>Flavobacteriia</taxon>
        <taxon>Flavobacteriales</taxon>
        <taxon>Flavobacteriaceae</taxon>
        <taxon>Aquimarina</taxon>
    </lineage>
</organism>
<keyword evidence="1" id="KW-0472">Membrane</keyword>
<feature type="transmembrane region" description="Helical" evidence="1">
    <location>
        <begin position="12"/>
        <end position="32"/>
    </location>
</feature>
<dbReference type="AlphaFoldDB" id="A0A163BLF2"/>
<accession>A0A163BLF2</accession>
<reference evidence="2 3" key="1">
    <citation type="submission" date="2016-01" db="EMBL/GenBank/DDBJ databases">
        <title>The draft genome sequence of Aquimarina sp. RZW4-3-2.</title>
        <authorList>
            <person name="Wang Y."/>
        </authorList>
    </citation>
    <scope>NUCLEOTIDE SEQUENCE [LARGE SCALE GENOMIC DNA]</scope>
    <source>
        <strain evidence="2 3">RZW4-3-2</strain>
    </source>
</reference>
<gene>
    <name evidence="2" type="ORF">AWE51_21130</name>
</gene>
<dbReference type="RefSeq" id="WP_066311790.1">
    <property type="nucleotide sequence ID" value="NZ_LQRT01000004.1"/>
</dbReference>
<keyword evidence="3" id="KW-1185">Reference proteome</keyword>
<evidence type="ECO:0000313" key="2">
    <source>
        <dbReference type="EMBL" id="KZS41513.1"/>
    </source>
</evidence>
<dbReference type="EMBL" id="LQRT01000004">
    <property type="protein sequence ID" value="KZS41513.1"/>
    <property type="molecule type" value="Genomic_DNA"/>
</dbReference>
<dbReference type="OrthoDB" id="1449785at2"/>
<dbReference type="STRING" id="1642818.AWE51_21130"/>
<name>A0A163BLF2_9FLAO</name>
<feature type="transmembrane region" description="Helical" evidence="1">
    <location>
        <begin position="38"/>
        <end position="57"/>
    </location>
</feature>
<dbReference type="Proteomes" id="UP000076715">
    <property type="component" value="Unassembled WGS sequence"/>
</dbReference>
<proteinExistence type="predicted"/>
<keyword evidence="1" id="KW-1133">Transmembrane helix</keyword>
<sequence length="66" mass="7934">MDENHKSHRKNWDFIIGIMLVLFGGLRLYNTTQNSFEWGYKPIFIIAFMLYGGYLIFRHFQNSSKK</sequence>
<evidence type="ECO:0008006" key="4">
    <source>
        <dbReference type="Google" id="ProtNLM"/>
    </source>
</evidence>
<evidence type="ECO:0000313" key="3">
    <source>
        <dbReference type="Proteomes" id="UP000076715"/>
    </source>
</evidence>
<comment type="caution">
    <text evidence="2">The sequence shown here is derived from an EMBL/GenBank/DDBJ whole genome shotgun (WGS) entry which is preliminary data.</text>
</comment>
<protein>
    <recommendedName>
        <fullName evidence="4">DUF5668 domain-containing protein</fullName>
    </recommendedName>
</protein>
<keyword evidence="1" id="KW-0812">Transmembrane</keyword>